<evidence type="ECO:0000313" key="4">
    <source>
        <dbReference type="Proteomes" id="UP001432322"/>
    </source>
</evidence>
<proteinExistence type="predicted"/>
<evidence type="ECO:0000313" key="3">
    <source>
        <dbReference type="EMBL" id="GMT16167.1"/>
    </source>
</evidence>
<accession>A0AAV5VDE6</accession>
<protein>
    <submittedName>
        <fullName evidence="3">Uncharacterized protein</fullName>
    </submittedName>
</protein>
<organism evidence="3 4">
    <name type="scientific">Pristionchus fissidentatus</name>
    <dbReference type="NCBI Taxonomy" id="1538716"/>
    <lineage>
        <taxon>Eukaryota</taxon>
        <taxon>Metazoa</taxon>
        <taxon>Ecdysozoa</taxon>
        <taxon>Nematoda</taxon>
        <taxon>Chromadorea</taxon>
        <taxon>Rhabditida</taxon>
        <taxon>Rhabditina</taxon>
        <taxon>Diplogasteromorpha</taxon>
        <taxon>Diplogasteroidea</taxon>
        <taxon>Neodiplogasteridae</taxon>
        <taxon>Pristionchus</taxon>
    </lineage>
</organism>
<keyword evidence="2" id="KW-1133">Transmembrane helix</keyword>
<feature type="compositionally biased region" description="Acidic residues" evidence="1">
    <location>
        <begin position="168"/>
        <end position="179"/>
    </location>
</feature>
<sequence length="313" mass="35314">RLAMDFYQYGIVNLVEQHLAAWGFPASHILFAIALLGVTILISRRKNIDWFAMADNRDDLMELVTGDMMDWREEADEKNQSLIDNYDVDDDFDAYDRRYPYDPDHPFLQEQSASLNTSLNQSNVSEDSLRSLTNHFEQLTIVPESEESASTSRTDLQNRLDSGVGGSEQEDEVVEEDEDDHDVTFSEEPEVEPEVAHVPEETPVLGYGSDVDLPYSDDDEGEANTVLQAVHTRATMLPPPDLDLPVPNLAPPGFERALDTVPVATARDISLPSFDPLPYLSLLYWIRHHPASKMLPQLYSIHRLPDSSICQLP</sequence>
<keyword evidence="2" id="KW-0472">Membrane</keyword>
<keyword evidence="2" id="KW-0812">Transmembrane</keyword>
<keyword evidence="4" id="KW-1185">Reference proteome</keyword>
<dbReference type="EMBL" id="BTSY01000002">
    <property type="protein sequence ID" value="GMT16167.1"/>
    <property type="molecule type" value="Genomic_DNA"/>
</dbReference>
<evidence type="ECO:0000256" key="1">
    <source>
        <dbReference type="SAM" id="MobiDB-lite"/>
    </source>
</evidence>
<comment type="caution">
    <text evidence="3">The sequence shown here is derived from an EMBL/GenBank/DDBJ whole genome shotgun (WGS) entry which is preliminary data.</text>
</comment>
<evidence type="ECO:0000256" key="2">
    <source>
        <dbReference type="SAM" id="Phobius"/>
    </source>
</evidence>
<feature type="compositionally biased region" description="Polar residues" evidence="1">
    <location>
        <begin position="148"/>
        <end position="160"/>
    </location>
</feature>
<reference evidence="3" key="1">
    <citation type="submission" date="2023-10" db="EMBL/GenBank/DDBJ databases">
        <title>Genome assembly of Pristionchus species.</title>
        <authorList>
            <person name="Yoshida K."/>
            <person name="Sommer R.J."/>
        </authorList>
    </citation>
    <scope>NUCLEOTIDE SEQUENCE</scope>
    <source>
        <strain evidence="3">RS5133</strain>
    </source>
</reference>
<gene>
    <name evidence="3" type="ORF">PFISCL1PPCAC_7464</name>
</gene>
<feature type="region of interest" description="Disordered" evidence="1">
    <location>
        <begin position="141"/>
        <end position="179"/>
    </location>
</feature>
<feature type="non-terminal residue" evidence="3">
    <location>
        <position position="1"/>
    </location>
</feature>
<dbReference type="AlphaFoldDB" id="A0AAV5VDE6"/>
<dbReference type="Proteomes" id="UP001432322">
    <property type="component" value="Unassembled WGS sequence"/>
</dbReference>
<name>A0AAV5VDE6_9BILA</name>
<feature type="transmembrane region" description="Helical" evidence="2">
    <location>
        <begin position="20"/>
        <end position="43"/>
    </location>
</feature>